<dbReference type="Pfam" id="PF00447">
    <property type="entry name" value="HSF_DNA-bind"/>
    <property type="match status" value="1"/>
</dbReference>
<keyword evidence="2" id="KW-0238">DNA-binding</keyword>
<feature type="compositionally biased region" description="Low complexity" evidence="6">
    <location>
        <begin position="68"/>
        <end position="83"/>
    </location>
</feature>
<dbReference type="Gene3D" id="1.10.10.10">
    <property type="entry name" value="Winged helix-like DNA-binding domain superfamily/Winged helix DNA-binding domain"/>
    <property type="match status" value="1"/>
</dbReference>
<dbReference type="SMART" id="SM00415">
    <property type="entry name" value="HSF"/>
    <property type="match status" value="1"/>
</dbReference>
<keyword evidence="3" id="KW-0539">Nucleus</keyword>
<feature type="compositionally biased region" description="Polar residues" evidence="6">
    <location>
        <begin position="1"/>
        <end position="17"/>
    </location>
</feature>
<dbReference type="PRINTS" id="PR00056">
    <property type="entry name" value="HSFDOMAIN"/>
</dbReference>
<evidence type="ECO:0000256" key="1">
    <source>
        <dbReference type="ARBA" id="ARBA00004123"/>
    </source>
</evidence>
<dbReference type="EMBL" id="JANAWD010001400">
    <property type="protein sequence ID" value="KAJ3473425.1"/>
    <property type="molecule type" value="Genomic_DNA"/>
</dbReference>
<evidence type="ECO:0000313" key="9">
    <source>
        <dbReference type="Proteomes" id="UP001212997"/>
    </source>
</evidence>
<dbReference type="InterPro" id="IPR036390">
    <property type="entry name" value="WH_DNA-bd_sf"/>
</dbReference>
<feature type="region of interest" description="Disordered" evidence="6">
    <location>
        <begin position="496"/>
        <end position="518"/>
    </location>
</feature>
<proteinExistence type="inferred from homology"/>
<feature type="compositionally biased region" description="Low complexity" evidence="6">
    <location>
        <begin position="606"/>
        <end position="623"/>
    </location>
</feature>
<dbReference type="PANTHER" id="PTHR10015">
    <property type="entry name" value="HEAT SHOCK TRANSCRIPTION FACTOR"/>
    <property type="match status" value="1"/>
</dbReference>
<feature type="compositionally biased region" description="Low complexity" evidence="6">
    <location>
        <begin position="500"/>
        <end position="510"/>
    </location>
</feature>
<dbReference type="AlphaFoldDB" id="A0AAD5UR93"/>
<comment type="caution">
    <text evidence="8">The sequence shown here is derived from an EMBL/GenBank/DDBJ whole genome shotgun (WGS) entry which is preliminary data.</text>
</comment>
<evidence type="ECO:0000256" key="5">
    <source>
        <dbReference type="SAM" id="Coils"/>
    </source>
</evidence>
<keyword evidence="5" id="KW-0175">Coiled coil</keyword>
<dbReference type="SUPFAM" id="SSF46785">
    <property type="entry name" value="Winged helix' DNA-binding domain"/>
    <property type="match status" value="1"/>
</dbReference>
<evidence type="ECO:0000259" key="7">
    <source>
        <dbReference type="PROSITE" id="PS00434"/>
    </source>
</evidence>
<dbReference type="GO" id="GO:0043565">
    <property type="term" value="F:sequence-specific DNA binding"/>
    <property type="evidence" value="ECO:0007669"/>
    <property type="project" value="InterPro"/>
</dbReference>
<feature type="region of interest" description="Disordered" evidence="6">
    <location>
        <begin position="349"/>
        <end position="370"/>
    </location>
</feature>
<evidence type="ECO:0000256" key="2">
    <source>
        <dbReference type="ARBA" id="ARBA00023125"/>
    </source>
</evidence>
<feature type="region of interest" description="Disordered" evidence="6">
    <location>
        <begin position="1"/>
        <end position="140"/>
    </location>
</feature>
<feature type="compositionally biased region" description="Polar residues" evidence="6">
    <location>
        <begin position="570"/>
        <end position="579"/>
    </location>
</feature>
<feature type="region of interest" description="Disordered" evidence="6">
    <location>
        <begin position="554"/>
        <end position="623"/>
    </location>
</feature>
<accession>A0AAD5UR93</accession>
<sequence length="749" mass="81657">MDQSGHYQLPPQQRNLFQTPPQLPPPSQLHLPSSFPRNNTLPPISQIPTSSARYPPPSYQHPSLSNGQHPQQSLQQQQQQQSPWSATHRTSSSRDEISPALRHSDSHSSLRDRDSREPPPQPHQDPPPVKHEGEDGMPSTSDFVKKLYKMLEDTTFNNVVSWGPHGDCFVVKDMNEFTKTILPRMFKHSNFASFVRQLNKYDFHKVSFFLSLLRDSVQRAPRSMSLDDPSSLPSETQRSLAFHSPLRRVNQGYPPSSVGLVATLRVLSLKRILHNPSPTSIYAYLPSDGGAYTHPLFTIPTHPTFFYSQSILVKNTDDNQFGEHSWTFRHPDFHADRRDALENIKRKVPAARKSAARGANSPTPGASGANVEALQNQIERMVRSQDEMAAHIRNLENNYQNVLTEMVNFQRNMAQQDGLMQNLIQYFLQLENGKVKAEELSQGAAQQAELVPDQNPFLPAVEAQRMMGSAYPDASELARASLAQMNEISRRAEVAGMTFSNPGGPSSSNGPPRPPSASRIMATAAGLMPMGSEESNFRPISRQDALARIEELQRARPASAQGQIGLPSSMAPQQQGPSNNAPPPQATGYESDPYGNPMMGSASLDPSSNGSTSASSSNTVLASPSTSSALQYGVPISSSSLSHEGLQVFTVGHLMPKSTVRDDNGNWTFDPNSLNAVVMPTPQGMGCDPPQEGETESQPAVTDPNISSELLGAAAAAAAAGPSGVVVDNNSARAAQAQTLRMMMRLVGS</sequence>
<dbReference type="InterPro" id="IPR036388">
    <property type="entry name" value="WH-like_DNA-bd_sf"/>
</dbReference>
<comment type="subcellular location">
    <subcellularLocation>
        <location evidence="1">Nucleus</location>
    </subcellularLocation>
</comment>
<keyword evidence="9" id="KW-1185">Reference proteome</keyword>
<protein>
    <recommendedName>
        <fullName evidence="7">HSF-type DNA-binding domain-containing protein</fullName>
    </recommendedName>
</protein>
<feature type="compositionally biased region" description="Polar residues" evidence="6">
    <location>
        <begin position="37"/>
        <end position="52"/>
    </location>
</feature>
<feature type="coiled-coil region" evidence="5">
    <location>
        <begin position="378"/>
        <end position="412"/>
    </location>
</feature>
<evidence type="ECO:0000256" key="4">
    <source>
        <dbReference type="RuleBase" id="RU004020"/>
    </source>
</evidence>
<evidence type="ECO:0000313" key="8">
    <source>
        <dbReference type="EMBL" id="KAJ3473425.1"/>
    </source>
</evidence>
<dbReference type="PROSITE" id="PS00434">
    <property type="entry name" value="HSF_DOMAIN"/>
    <property type="match status" value="1"/>
</dbReference>
<dbReference type="GO" id="GO:0003700">
    <property type="term" value="F:DNA-binding transcription factor activity"/>
    <property type="evidence" value="ECO:0007669"/>
    <property type="project" value="InterPro"/>
</dbReference>
<evidence type="ECO:0000256" key="3">
    <source>
        <dbReference type="ARBA" id="ARBA00023242"/>
    </source>
</evidence>
<evidence type="ECO:0000256" key="6">
    <source>
        <dbReference type="SAM" id="MobiDB-lite"/>
    </source>
</evidence>
<feature type="compositionally biased region" description="Basic and acidic residues" evidence="6">
    <location>
        <begin position="92"/>
        <end position="117"/>
    </location>
</feature>
<dbReference type="PANTHER" id="PTHR10015:SF361">
    <property type="entry name" value="TRANSCRIPTION FACTOR SKN7"/>
    <property type="match status" value="1"/>
</dbReference>
<organism evidence="8 9">
    <name type="scientific">Meripilus lineatus</name>
    <dbReference type="NCBI Taxonomy" id="2056292"/>
    <lineage>
        <taxon>Eukaryota</taxon>
        <taxon>Fungi</taxon>
        <taxon>Dikarya</taxon>
        <taxon>Basidiomycota</taxon>
        <taxon>Agaricomycotina</taxon>
        <taxon>Agaricomycetes</taxon>
        <taxon>Polyporales</taxon>
        <taxon>Meripilaceae</taxon>
        <taxon>Meripilus</taxon>
    </lineage>
</organism>
<gene>
    <name evidence="8" type="ORF">NLI96_g13006</name>
</gene>
<dbReference type="Proteomes" id="UP001212997">
    <property type="component" value="Unassembled WGS sequence"/>
</dbReference>
<comment type="similarity">
    <text evidence="4">Belongs to the HSF family.</text>
</comment>
<dbReference type="GO" id="GO:0005634">
    <property type="term" value="C:nucleus"/>
    <property type="evidence" value="ECO:0007669"/>
    <property type="project" value="UniProtKB-SubCell"/>
</dbReference>
<reference evidence="8" key="1">
    <citation type="submission" date="2022-07" db="EMBL/GenBank/DDBJ databases">
        <title>Genome Sequence of Physisporinus lineatus.</title>
        <authorList>
            <person name="Buettner E."/>
        </authorList>
    </citation>
    <scope>NUCLEOTIDE SEQUENCE</scope>
    <source>
        <strain evidence="8">VT162</strain>
    </source>
</reference>
<feature type="domain" description="HSF-type DNA-binding" evidence="7">
    <location>
        <begin position="182"/>
        <end position="206"/>
    </location>
</feature>
<dbReference type="InterPro" id="IPR000232">
    <property type="entry name" value="HSF_DNA-bd"/>
</dbReference>
<name>A0AAD5UR93_9APHY</name>
<feature type="compositionally biased region" description="Pro residues" evidence="6">
    <location>
        <begin position="118"/>
        <end position="127"/>
    </location>
</feature>